<dbReference type="AlphaFoldDB" id="A0AAV0XBW4"/>
<evidence type="ECO:0000256" key="1">
    <source>
        <dbReference type="SAM" id="MobiDB-lite"/>
    </source>
</evidence>
<comment type="caution">
    <text evidence="2">The sequence shown here is derived from an EMBL/GenBank/DDBJ whole genome shotgun (WGS) entry which is preliminary data.</text>
</comment>
<organism evidence="2 3">
    <name type="scientific">Macrosiphum euphorbiae</name>
    <name type="common">potato aphid</name>
    <dbReference type="NCBI Taxonomy" id="13131"/>
    <lineage>
        <taxon>Eukaryota</taxon>
        <taxon>Metazoa</taxon>
        <taxon>Ecdysozoa</taxon>
        <taxon>Arthropoda</taxon>
        <taxon>Hexapoda</taxon>
        <taxon>Insecta</taxon>
        <taxon>Pterygota</taxon>
        <taxon>Neoptera</taxon>
        <taxon>Paraneoptera</taxon>
        <taxon>Hemiptera</taxon>
        <taxon>Sternorrhyncha</taxon>
        <taxon>Aphidomorpha</taxon>
        <taxon>Aphidoidea</taxon>
        <taxon>Aphididae</taxon>
        <taxon>Macrosiphini</taxon>
        <taxon>Macrosiphum</taxon>
    </lineage>
</organism>
<feature type="compositionally biased region" description="Low complexity" evidence="1">
    <location>
        <begin position="97"/>
        <end position="109"/>
    </location>
</feature>
<feature type="region of interest" description="Disordered" evidence="1">
    <location>
        <begin position="1"/>
        <end position="119"/>
    </location>
</feature>
<dbReference type="EMBL" id="CARXXK010000004">
    <property type="protein sequence ID" value="CAI6365403.1"/>
    <property type="molecule type" value="Genomic_DNA"/>
</dbReference>
<feature type="compositionally biased region" description="Low complexity" evidence="1">
    <location>
        <begin position="29"/>
        <end position="39"/>
    </location>
</feature>
<name>A0AAV0XBW4_9HEMI</name>
<gene>
    <name evidence="2" type="ORF">MEUPH1_LOCUS20123</name>
</gene>
<protein>
    <submittedName>
        <fullName evidence="2">Uncharacterized protein</fullName>
    </submittedName>
</protein>
<feature type="compositionally biased region" description="Low complexity" evidence="1">
    <location>
        <begin position="48"/>
        <end position="63"/>
    </location>
</feature>
<proteinExistence type="predicted"/>
<evidence type="ECO:0000313" key="2">
    <source>
        <dbReference type="EMBL" id="CAI6365403.1"/>
    </source>
</evidence>
<evidence type="ECO:0000313" key="3">
    <source>
        <dbReference type="Proteomes" id="UP001160148"/>
    </source>
</evidence>
<keyword evidence="3" id="KW-1185">Reference proteome</keyword>
<reference evidence="2 3" key="1">
    <citation type="submission" date="2023-01" db="EMBL/GenBank/DDBJ databases">
        <authorList>
            <person name="Whitehead M."/>
        </authorList>
    </citation>
    <scope>NUCLEOTIDE SEQUENCE [LARGE SCALE GENOMIC DNA]</scope>
</reference>
<feature type="compositionally biased region" description="Polar residues" evidence="1">
    <location>
        <begin position="110"/>
        <end position="119"/>
    </location>
</feature>
<sequence>MTRVKKLVPRRGSDPNLLPPQKVITKRPTSSTSSLQSSTKKQKQQDIESLSSSDSESMSSISEVTLTDQISGQPDLDSPSLSVVKPLSASLPTNICSSSSGKSISNHSSPTPTQDLPSV</sequence>
<accession>A0AAV0XBW4</accession>
<dbReference type="Proteomes" id="UP001160148">
    <property type="component" value="Unassembled WGS sequence"/>
</dbReference>